<dbReference type="Gene3D" id="1.20.1250.20">
    <property type="entry name" value="MFS general substrate transporter like domains"/>
    <property type="match status" value="2"/>
</dbReference>
<keyword evidence="5 7" id="KW-0472">Membrane</keyword>
<feature type="transmembrane region" description="Helical" evidence="7">
    <location>
        <begin position="119"/>
        <end position="139"/>
    </location>
</feature>
<dbReference type="Pfam" id="PF07690">
    <property type="entry name" value="MFS_1"/>
    <property type="match status" value="1"/>
</dbReference>
<feature type="transmembrane region" description="Helical" evidence="7">
    <location>
        <begin position="311"/>
        <end position="334"/>
    </location>
</feature>
<evidence type="ECO:0000256" key="7">
    <source>
        <dbReference type="SAM" id="Phobius"/>
    </source>
</evidence>
<dbReference type="GO" id="GO:0022857">
    <property type="term" value="F:transmembrane transporter activity"/>
    <property type="evidence" value="ECO:0007669"/>
    <property type="project" value="InterPro"/>
</dbReference>
<evidence type="ECO:0000256" key="1">
    <source>
        <dbReference type="ARBA" id="ARBA00004141"/>
    </source>
</evidence>
<feature type="compositionally biased region" description="Low complexity" evidence="6">
    <location>
        <begin position="549"/>
        <end position="561"/>
    </location>
</feature>
<comment type="similarity">
    <text evidence="2">Belongs to the major facilitator superfamily.</text>
</comment>
<feature type="region of interest" description="Disordered" evidence="6">
    <location>
        <begin position="1"/>
        <end position="55"/>
    </location>
</feature>
<feature type="transmembrane region" description="Helical" evidence="7">
    <location>
        <begin position="264"/>
        <end position="285"/>
    </location>
</feature>
<feature type="transmembrane region" description="Helical" evidence="7">
    <location>
        <begin position="170"/>
        <end position="195"/>
    </location>
</feature>
<dbReference type="Proteomes" id="UP000824782">
    <property type="component" value="Unassembled WGS sequence"/>
</dbReference>
<feature type="transmembrane region" description="Helical" evidence="7">
    <location>
        <begin position="466"/>
        <end position="486"/>
    </location>
</feature>
<evidence type="ECO:0000256" key="6">
    <source>
        <dbReference type="SAM" id="MobiDB-lite"/>
    </source>
</evidence>
<evidence type="ECO:0000256" key="3">
    <source>
        <dbReference type="ARBA" id="ARBA00022692"/>
    </source>
</evidence>
<keyword evidence="3 7" id="KW-0812">Transmembrane</keyword>
<feature type="compositionally biased region" description="Basic and acidic residues" evidence="6">
    <location>
        <begin position="43"/>
        <end position="55"/>
    </location>
</feature>
<name>A0AAV7CCT9_ENGPU</name>
<dbReference type="GO" id="GO:0016020">
    <property type="term" value="C:membrane"/>
    <property type="evidence" value="ECO:0007669"/>
    <property type="project" value="UniProtKB-SubCell"/>
</dbReference>
<evidence type="ECO:0000256" key="2">
    <source>
        <dbReference type="ARBA" id="ARBA00008335"/>
    </source>
</evidence>
<comment type="caution">
    <text evidence="8">The sequence shown here is derived from an EMBL/GenBank/DDBJ whole genome shotgun (WGS) entry which is preliminary data.</text>
</comment>
<sequence>MATGNGKKKKQVRFARAEEDEAGDEEEEDTLFEKRSASVRGGRGNEEGGSRRRRVEDEVRLVPGGLRGRDGQQCGGLRCCVTAVMCAAFLGLGMAISVLGPTFPELAENVGSTVGNISYVFVGRSLGYLCGSVLGGVLFDRINQHLLLGLSMLATCGGLLMLPWCKKAIFLIGVMSVVGTSMGFLDTGGNVVILNTWGDESGPHVQALHFSFALGAFLAPILAKLIPEILPLEKIHIIGSQVVPVDNRTSQKLLDLPLGIKKPMLSYIVISTYLLLVSLFLFILYSKTQSNQSSIKSSEDKLRTAKHHNAIIFLLFLFFFCYVGAEVAYGSYIFTYSITTVGMDHDKAAGLNSIFWGLFAAVRGLAICVATCLYPGTMLLLSMIGCAVASLFLLLFHTHPIVLWVGSALYGASMATTFPSGFSWAQQYTTIGGKAASLFVVGAALGEMAIPASVGYLQGMFPTYPVLMYAILASSVLTAILFPVMYKLATYPRNKTRWDGVETEDRQALLSGPGIEEEEEDAQLWNDADFEAIEMNDQSKNCCNTVMQASTSEVTSTSEASNQLVTKNGAASEPIANRSPSFKLNADREKND</sequence>
<gene>
    <name evidence="8" type="ORF">GDO81_008072</name>
</gene>
<dbReference type="PANTHER" id="PTHR23121:SF9">
    <property type="entry name" value="SODIUM-DEPENDENT GLUCOSE TRANSPORTER 1"/>
    <property type="match status" value="1"/>
</dbReference>
<dbReference type="PANTHER" id="PTHR23121">
    <property type="entry name" value="SODIUM-DEPENDENT GLUCOSE TRANSPORTER 1"/>
    <property type="match status" value="1"/>
</dbReference>
<feature type="region of interest" description="Disordered" evidence="6">
    <location>
        <begin position="549"/>
        <end position="592"/>
    </location>
</feature>
<feature type="compositionally biased region" description="Acidic residues" evidence="6">
    <location>
        <begin position="18"/>
        <end position="30"/>
    </location>
</feature>
<dbReference type="InterPro" id="IPR011701">
    <property type="entry name" value="MFS"/>
</dbReference>
<dbReference type="SUPFAM" id="SSF103473">
    <property type="entry name" value="MFS general substrate transporter"/>
    <property type="match status" value="1"/>
</dbReference>
<feature type="compositionally biased region" description="Basic residues" evidence="6">
    <location>
        <begin position="1"/>
        <end position="13"/>
    </location>
</feature>
<dbReference type="FunFam" id="1.20.1250.20:FF:000508">
    <property type="entry name" value="Sodium-dependent glucose transporter 1"/>
    <property type="match status" value="1"/>
</dbReference>
<evidence type="ECO:0000256" key="4">
    <source>
        <dbReference type="ARBA" id="ARBA00022989"/>
    </source>
</evidence>
<dbReference type="AlphaFoldDB" id="A0AAV7CCT9"/>
<keyword evidence="9" id="KW-1185">Reference proteome</keyword>
<protein>
    <recommendedName>
        <fullName evidence="10">Sodium-dependent glucose transporter 1</fullName>
    </recommendedName>
</protein>
<feature type="transmembrane region" description="Helical" evidence="7">
    <location>
        <begin position="402"/>
        <end position="424"/>
    </location>
</feature>
<dbReference type="InterPro" id="IPR036259">
    <property type="entry name" value="MFS_trans_sf"/>
</dbReference>
<feature type="transmembrane region" description="Helical" evidence="7">
    <location>
        <begin position="379"/>
        <end position="396"/>
    </location>
</feature>
<feature type="transmembrane region" description="Helical" evidence="7">
    <location>
        <begin position="436"/>
        <end position="454"/>
    </location>
</feature>
<feature type="transmembrane region" description="Helical" evidence="7">
    <location>
        <begin position="146"/>
        <end position="164"/>
    </location>
</feature>
<feature type="transmembrane region" description="Helical" evidence="7">
    <location>
        <begin position="354"/>
        <end position="374"/>
    </location>
</feature>
<evidence type="ECO:0000256" key="5">
    <source>
        <dbReference type="ARBA" id="ARBA00023136"/>
    </source>
</evidence>
<evidence type="ECO:0000313" key="8">
    <source>
        <dbReference type="EMBL" id="KAG8582480.1"/>
    </source>
</evidence>
<accession>A0AAV7CCT9</accession>
<feature type="transmembrane region" description="Helical" evidence="7">
    <location>
        <begin position="76"/>
        <end position="99"/>
    </location>
</feature>
<proteinExistence type="inferred from homology"/>
<comment type="subcellular location">
    <subcellularLocation>
        <location evidence="1">Membrane</location>
        <topology evidence="1">Multi-pass membrane protein</topology>
    </subcellularLocation>
</comment>
<evidence type="ECO:0008006" key="10">
    <source>
        <dbReference type="Google" id="ProtNLM"/>
    </source>
</evidence>
<keyword evidence="4 7" id="KW-1133">Transmembrane helix</keyword>
<organism evidence="8 9">
    <name type="scientific">Engystomops pustulosus</name>
    <name type="common">Tungara frog</name>
    <name type="synonym">Physalaemus pustulosus</name>
    <dbReference type="NCBI Taxonomy" id="76066"/>
    <lineage>
        <taxon>Eukaryota</taxon>
        <taxon>Metazoa</taxon>
        <taxon>Chordata</taxon>
        <taxon>Craniata</taxon>
        <taxon>Vertebrata</taxon>
        <taxon>Euteleostomi</taxon>
        <taxon>Amphibia</taxon>
        <taxon>Batrachia</taxon>
        <taxon>Anura</taxon>
        <taxon>Neobatrachia</taxon>
        <taxon>Hyloidea</taxon>
        <taxon>Leptodactylidae</taxon>
        <taxon>Leiuperinae</taxon>
        <taxon>Engystomops</taxon>
    </lineage>
</organism>
<evidence type="ECO:0000313" key="9">
    <source>
        <dbReference type="Proteomes" id="UP000824782"/>
    </source>
</evidence>
<reference evidence="8" key="1">
    <citation type="thesis" date="2020" institute="ProQuest LLC" country="789 East Eisenhower Parkway, Ann Arbor, MI, USA">
        <title>Comparative Genomics and Chromosome Evolution.</title>
        <authorList>
            <person name="Mudd A.B."/>
        </authorList>
    </citation>
    <scope>NUCLEOTIDE SEQUENCE</scope>
    <source>
        <strain evidence="8">237g6f4</strain>
        <tissue evidence="8">Blood</tissue>
    </source>
</reference>
<dbReference type="EMBL" id="WNYA01000003">
    <property type="protein sequence ID" value="KAG8582480.1"/>
    <property type="molecule type" value="Genomic_DNA"/>
</dbReference>
<feature type="transmembrane region" description="Helical" evidence="7">
    <location>
        <begin position="207"/>
        <end position="226"/>
    </location>
</feature>